<reference evidence="1 2" key="1">
    <citation type="submission" date="2019-03" db="EMBL/GenBank/DDBJ databases">
        <title>Genomic Encyclopedia of Type Strains, Phase IV (KMG-IV): sequencing the most valuable type-strain genomes for metagenomic binning, comparative biology and taxonomic classification.</title>
        <authorList>
            <person name="Goeker M."/>
        </authorList>
    </citation>
    <scope>NUCLEOTIDE SEQUENCE [LARGE SCALE GENOMIC DNA]</scope>
    <source>
        <strain evidence="1 2">DSM 22362</strain>
    </source>
</reference>
<dbReference type="Proteomes" id="UP000295197">
    <property type="component" value="Unassembled WGS sequence"/>
</dbReference>
<proteinExistence type="predicted"/>
<dbReference type="EMBL" id="SMBZ01000019">
    <property type="protein sequence ID" value="TCV13685.1"/>
    <property type="molecule type" value="Genomic_DNA"/>
</dbReference>
<gene>
    <name evidence="1" type="ORF">EDC17_101941</name>
</gene>
<protein>
    <submittedName>
        <fullName evidence="1">Uncharacterized protein</fullName>
    </submittedName>
</protein>
<evidence type="ECO:0000313" key="2">
    <source>
        <dbReference type="Proteomes" id="UP000295197"/>
    </source>
</evidence>
<comment type="caution">
    <text evidence="1">The sequence shown here is derived from an EMBL/GenBank/DDBJ whole genome shotgun (WGS) entry which is preliminary data.</text>
</comment>
<sequence>MKIKRFYFKPHFEALVISIDGGIANHSACVTPTDPYDNIYESWEDDPDVNKTIDW</sequence>
<keyword evidence="2" id="KW-1185">Reference proteome</keyword>
<name>A0A4R3VXN1_9SPHI</name>
<dbReference type="AlphaFoldDB" id="A0A4R3VXN1"/>
<dbReference type="RefSeq" id="WP_165894386.1">
    <property type="nucleotide sequence ID" value="NZ_SMBZ01000019.1"/>
</dbReference>
<accession>A0A4R3VXN1</accession>
<organism evidence="1 2">
    <name type="scientific">Sphingobacterium alimentarium</name>
    <dbReference type="NCBI Taxonomy" id="797292"/>
    <lineage>
        <taxon>Bacteria</taxon>
        <taxon>Pseudomonadati</taxon>
        <taxon>Bacteroidota</taxon>
        <taxon>Sphingobacteriia</taxon>
        <taxon>Sphingobacteriales</taxon>
        <taxon>Sphingobacteriaceae</taxon>
        <taxon>Sphingobacterium</taxon>
    </lineage>
</organism>
<evidence type="ECO:0000313" key="1">
    <source>
        <dbReference type="EMBL" id="TCV13685.1"/>
    </source>
</evidence>